<keyword evidence="4" id="KW-1185">Reference proteome</keyword>
<dbReference type="PANTHER" id="PTHR33595">
    <property type="entry name" value="VON WILLEBRAND FACTOR A DOMAIN PROTEIN"/>
    <property type="match status" value="1"/>
</dbReference>
<organism evidence="3 4">
    <name type="scientific">Fraxinus pennsylvanica</name>
    <dbReference type="NCBI Taxonomy" id="56036"/>
    <lineage>
        <taxon>Eukaryota</taxon>
        <taxon>Viridiplantae</taxon>
        <taxon>Streptophyta</taxon>
        <taxon>Embryophyta</taxon>
        <taxon>Tracheophyta</taxon>
        <taxon>Spermatophyta</taxon>
        <taxon>Magnoliopsida</taxon>
        <taxon>eudicotyledons</taxon>
        <taxon>Gunneridae</taxon>
        <taxon>Pentapetalae</taxon>
        <taxon>asterids</taxon>
        <taxon>lamiids</taxon>
        <taxon>Lamiales</taxon>
        <taxon>Oleaceae</taxon>
        <taxon>Oleeae</taxon>
        <taxon>Fraxinus</taxon>
    </lineage>
</organism>
<accession>A0AAD1YWF9</accession>
<reference evidence="3" key="1">
    <citation type="submission" date="2023-05" db="EMBL/GenBank/DDBJ databases">
        <authorList>
            <person name="Huff M."/>
        </authorList>
    </citation>
    <scope>NUCLEOTIDE SEQUENCE</scope>
</reference>
<dbReference type="Pfam" id="PF25821">
    <property type="entry name" value="DUF7950"/>
    <property type="match status" value="1"/>
</dbReference>
<proteinExistence type="predicted"/>
<evidence type="ECO:0000259" key="2">
    <source>
        <dbReference type="Pfam" id="PF25821"/>
    </source>
</evidence>
<feature type="domain" description="DUF7950" evidence="2">
    <location>
        <begin position="167"/>
        <end position="290"/>
    </location>
</feature>
<evidence type="ECO:0000313" key="3">
    <source>
        <dbReference type="EMBL" id="CAI9757356.1"/>
    </source>
</evidence>
<feature type="compositionally biased region" description="Polar residues" evidence="1">
    <location>
        <begin position="59"/>
        <end position="68"/>
    </location>
</feature>
<gene>
    <name evidence="3" type="ORF">FPE_LOCUS4786</name>
</gene>
<sequence>MNGRGGCCIARYAGSGAYDTSKVGRGYDTSKVGRIMMRYRPIAPKPASTNGSVFGGGNSSTTENTDPSVKNGRGKRKHAKDTASANNTNRRVCNRKRKDSPENTTSAGSVSGVETVVTLPLFPQTSDVKENKKRGAPSVPLWLSFGSEEREDQAVLVPPPPPRPMVGSWVKVECVTNSLVDCYRFGRTDEERVMSLQRDACPGFISDGLNRVLWTNGAYRKMVGGAAEEVVTWLVMKAEVMVPAGIPSFTCRVRVVTFGRDKISLTLPCDVWRMDCGGFAWRLDTTAALSLGR</sequence>
<dbReference type="InterPro" id="IPR057710">
    <property type="entry name" value="DUF7950"/>
</dbReference>
<name>A0AAD1YWF9_9LAMI</name>
<evidence type="ECO:0000313" key="4">
    <source>
        <dbReference type="Proteomes" id="UP000834106"/>
    </source>
</evidence>
<dbReference type="EMBL" id="OU503038">
    <property type="protein sequence ID" value="CAI9757356.1"/>
    <property type="molecule type" value="Genomic_DNA"/>
</dbReference>
<evidence type="ECO:0000256" key="1">
    <source>
        <dbReference type="SAM" id="MobiDB-lite"/>
    </source>
</evidence>
<dbReference type="PANTHER" id="PTHR33595:SF7">
    <property type="entry name" value="OS12G0242500 PROTEIN"/>
    <property type="match status" value="1"/>
</dbReference>
<protein>
    <recommendedName>
        <fullName evidence="2">DUF7950 domain-containing protein</fullName>
    </recommendedName>
</protein>
<feature type="region of interest" description="Disordered" evidence="1">
    <location>
        <begin position="43"/>
        <end position="111"/>
    </location>
</feature>
<dbReference type="AlphaFoldDB" id="A0AAD1YWF9"/>
<dbReference type="Proteomes" id="UP000834106">
    <property type="component" value="Chromosome 3"/>
</dbReference>